<evidence type="ECO:0000256" key="1">
    <source>
        <dbReference type="ARBA" id="ARBA00010688"/>
    </source>
</evidence>
<feature type="compositionally biased region" description="Pro residues" evidence="4">
    <location>
        <begin position="1"/>
        <end position="20"/>
    </location>
</feature>
<keyword evidence="3 6" id="KW-0418">Kinase</keyword>
<evidence type="ECO:0000259" key="5">
    <source>
        <dbReference type="Pfam" id="PF00294"/>
    </source>
</evidence>
<keyword evidence="7" id="KW-1185">Reference proteome</keyword>
<sequence>MPPAGGTWPPPRSRPFPPFARPARPTRKRRAASDTSWCPATRIGGQMTELLTVGRVNLDLYSQQTGAEFAEARTFEAMIGGSPSNIAVAAARLGVRTAVFTAVGDDLVGDWVLRAFERAGVDTTYVARKPGVHTSLALLGQIPPDDFPRTFYRDNPADIHLTVDEAASLPLAQVRAVLVSADVFARGSTADAAAWIMRTCREHDTTVYIDLDLRPEHWPKPDEYSLLVGAATNDADVVLGTAEEFAALQQTDPQGIELSGEKQVMVLKRGGDGARVLTSEREFEAPVFDVPVASTVGAGDAFAAGLISGRIHGSSWEASARLASACGAITVSRFGCSEGFPTLGEVAELLGVSHGS</sequence>
<evidence type="ECO:0000256" key="3">
    <source>
        <dbReference type="ARBA" id="ARBA00022777"/>
    </source>
</evidence>
<evidence type="ECO:0000256" key="2">
    <source>
        <dbReference type="ARBA" id="ARBA00022679"/>
    </source>
</evidence>
<dbReference type="InterPro" id="IPR029056">
    <property type="entry name" value="Ribokinase-like"/>
</dbReference>
<dbReference type="EMBL" id="VDFW01000028">
    <property type="protein sequence ID" value="TNC22243.1"/>
    <property type="molecule type" value="Genomic_DNA"/>
</dbReference>
<dbReference type="PANTHER" id="PTHR43085">
    <property type="entry name" value="HEXOKINASE FAMILY MEMBER"/>
    <property type="match status" value="1"/>
</dbReference>
<gene>
    <name evidence="6" type="ORF">FG385_26070</name>
</gene>
<dbReference type="PROSITE" id="PS00584">
    <property type="entry name" value="PFKB_KINASES_2"/>
    <property type="match status" value="1"/>
</dbReference>
<feature type="domain" description="Carbohydrate kinase PfkB" evidence="5">
    <location>
        <begin position="47"/>
        <end position="342"/>
    </location>
</feature>
<feature type="region of interest" description="Disordered" evidence="4">
    <location>
        <begin position="1"/>
        <end position="36"/>
    </location>
</feature>
<keyword evidence="2" id="KW-0808">Transferase</keyword>
<dbReference type="GO" id="GO:0016301">
    <property type="term" value="F:kinase activity"/>
    <property type="evidence" value="ECO:0007669"/>
    <property type="project" value="UniProtKB-KW"/>
</dbReference>
<dbReference type="Pfam" id="PF00294">
    <property type="entry name" value="PfkB"/>
    <property type="match status" value="1"/>
</dbReference>
<dbReference type="Proteomes" id="UP000305546">
    <property type="component" value="Unassembled WGS sequence"/>
</dbReference>
<name>A0A5C4LYQ6_9PSEU</name>
<dbReference type="InterPro" id="IPR011611">
    <property type="entry name" value="PfkB_dom"/>
</dbReference>
<evidence type="ECO:0000313" key="6">
    <source>
        <dbReference type="EMBL" id="TNC22243.1"/>
    </source>
</evidence>
<dbReference type="SUPFAM" id="SSF53613">
    <property type="entry name" value="Ribokinase-like"/>
    <property type="match status" value="1"/>
</dbReference>
<dbReference type="CDD" id="cd01166">
    <property type="entry name" value="KdgK"/>
    <property type="match status" value="1"/>
</dbReference>
<dbReference type="InterPro" id="IPR050306">
    <property type="entry name" value="PfkB_Carbo_kinase"/>
</dbReference>
<dbReference type="Gene3D" id="3.40.1190.20">
    <property type="match status" value="1"/>
</dbReference>
<protein>
    <submittedName>
        <fullName evidence="6">5-dehydro-2-deoxygluconokinase</fullName>
    </submittedName>
</protein>
<dbReference type="PANTHER" id="PTHR43085:SF49">
    <property type="entry name" value="5-DEHYDRO-2-DEOXYGLUCONOKINASE"/>
    <property type="match status" value="1"/>
</dbReference>
<organism evidence="6 7">
    <name type="scientific">Amycolatopsis alkalitolerans</name>
    <dbReference type="NCBI Taxonomy" id="2547244"/>
    <lineage>
        <taxon>Bacteria</taxon>
        <taxon>Bacillati</taxon>
        <taxon>Actinomycetota</taxon>
        <taxon>Actinomycetes</taxon>
        <taxon>Pseudonocardiales</taxon>
        <taxon>Pseudonocardiaceae</taxon>
        <taxon>Amycolatopsis</taxon>
    </lineage>
</organism>
<dbReference type="InterPro" id="IPR002173">
    <property type="entry name" value="Carboh/pur_kinase_PfkB_CS"/>
</dbReference>
<comment type="caution">
    <text evidence="6">The sequence shown here is derived from an EMBL/GenBank/DDBJ whole genome shotgun (WGS) entry which is preliminary data.</text>
</comment>
<evidence type="ECO:0000256" key="4">
    <source>
        <dbReference type="SAM" id="MobiDB-lite"/>
    </source>
</evidence>
<dbReference type="AlphaFoldDB" id="A0A5C4LYQ6"/>
<evidence type="ECO:0000313" key="7">
    <source>
        <dbReference type="Proteomes" id="UP000305546"/>
    </source>
</evidence>
<comment type="similarity">
    <text evidence="1">Belongs to the carbohydrate kinase PfkB family.</text>
</comment>
<proteinExistence type="inferred from homology"/>
<reference evidence="6 7" key="1">
    <citation type="submission" date="2019-06" db="EMBL/GenBank/DDBJ databases">
        <title>Amycolatopsis alkalitolerans sp. nov., isolated from Gastrodia elata Blume.</title>
        <authorList>
            <person name="Narsing Rao M.P."/>
            <person name="Li W.J."/>
        </authorList>
    </citation>
    <scope>NUCLEOTIDE SEQUENCE [LARGE SCALE GENOMIC DNA]</scope>
    <source>
        <strain evidence="6 7">SYSUP0005</strain>
    </source>
</reference>
<accession>A0A5C4LYQ6</accession>